<dbReference type="EMBL" id="AP011801">
    <property type="protein sequence ID" value="BAL58682.1"/>
    <property type="molecule type" value="Genomic_DNA"/>
</dbReference>
<name>H5SRG5_ACEAU</name>
<proteinExistence type="predicted"/>
<gene>
    <name evidence="1" type="ORF">HGMM_OP2C230</name>
</gene>
<dbReference type="AlphaFoldDB" id="H5SRG5"/>
<reference evidence="1" key="1">
    <citation type="journal article" date="2005" name="Environ. Microbiol.">
        <title>Genetic and functional properties of uncultivated thermophilic crenarchaeotes from a subsurface gold mine as revealed by analysis of genome fragments.</title>
        <authorList>
            <person name="Nunoura T."/>
            <person name="Hirayama H."/>
            <person name="Takami H."/>
            <person name="Oida H."/>
            <person name="Nishi S."/>
            <person name="Shimamura S."/>
            <person name="Suzuki Y."/>
            <person name="Inagaki F."/>
            <person name="Takai K."/>
            <person name="Nealson K.H."/>
            <person name="Horikoshi K."/>
        </authorList>
    </citation>
    <scope>NUCLEOTIDE SEQUENCE</scope>
</reference>
<evidence type="ECO:0000313" key="1">
    <source>
        <dbReference type="EMBL" id="BAL58682.1"/>
    </source>
</evidence>
<protein>
    <submittedName>
        <fullName evidence="1">Uncharacterized protein</fullName>
    </submittedName>
</protein>
<sequence length="182" mass="20926">MSDKIEPTHLAIAVFRSCVYEIVLCQTDLDWEALRRWEFILKSGDVKDYSITRRFQAFARAKQRARNPENISAYLLYRLSHGGAGPDDGLVLDEETDHQKGPHCITCGGLIDQARRAQMLERIRAGFRMADLKVPLDCEELVNTHLTQAEMNEFVGHQVSFSYQEKLINEAFDELATQKMQY</sequence>
<organism evidence="1">
    <name type="scientific">Acetithermum autotrophicum</name>
    <dbReference type="NCBI Taxonomy" id="1446466"/>
    <lineage>
        <taxon>Bacteria</taxon>
        <taxon>Candidatus Bipolaricaulota</taxon>
        <taxon>Candidatus Acetithermum</taxon>
    </lineage>
</organism>
<reference evidence="1" key="2">
    <citation type="journal article" date="2012" name="PLoS ONE">
        <title>A Deeply Branching Thermophilic Bacterium with an Ancient Acetyl-CoA Pathway Dominates a Subsurface Ecosystem.</title>
        <authorList>
            <person name="Takami H."/>
            <person name="Noguchi H."/>
            <person name="Takaki Y."/>
            <person name="Uchiyama I."/>
            <person name="Toyoda A."/>
            <person name="Nishi S."/>
            <person name="Chee G.-J."/>
            <person name="Arai W."/>
            <person name="Nunoura T."/>
            <person name="Itoh T."/>
            <person name="Hattori M."/>
            <person name="Takai K."/>
        </authorList>
    </citation>
    <scope>NUCLEOTIDE SEQUENCE</scope>
</reference>
<accession>H5SRG5</accession>